<sequence>MAYENGNWRWDLFQNLLWWNILLRIAALKGSKASMNRDCVGWSQGKDNEFTIKSAYTIRIGGSPDLHDPIWKRIHHYRGIQRIKIFMWLACQGKLMSNDEMARRHFTSDTGCFVCTNGTETIDHVLMYCPPALAIWNDLIKNDKLHEFFNLDFRDWIGQNITTGAGFAKNQHDWDLLFVAIIWNLWCFLNSVVFYNEDMYNGSILNQSCHLAGIIQ</sequence>
<name>A0A6A2YXV6_HIBSY</name>
<feature type="chain" id="PRO_5025360544" description="Reverse transcriptase zinc-binding domain-containing protein" evidence="2">
    <location>
        <begin position="34"/>
        <end position="216"/>
    </location>
</feature>
<reference evidence="4" key="1">
    <citation type="submission" date="2019-09" db="EMBL/GenBank/DDBJ databases">
        <title>Draft genome information of white flower Hibiscus syriacus.</title>
        <authorList>
            <person name="Kim Y.-M."/>
        </authorList>
    </citation>
    <scope>NUCLEOTIDE SEQUENCE [LARGE SCALE GENOMIC DNA]</scope>
    <source>
        <strain evidence="4">YM2019G1</strain>
    </source>
</reference>
<dbReference type="InterPro" id="IPR026960">
    <property type="entry name" value="RVT-Znf"/>
</dbReference>
<feature type="transmembrane region" description="Helical" evidence="1">
    <location>
        <begin position="176"/>
        <end position="195"/>
    </location>
</feature>
<keyword evidence="1" id="KW-0812">Transmembrane</keyword>
<evidence type="ECO:0000256" key="1">
    <source>
        <dbReference type="SAM" id="Phobius"/>
    </source>
</evidence>
<evidence type="ECO:0000259" key="3">
    <source>
        <dbReference type="Pfam" id="PF13966"/>
    </source>
</evidence>
<protein>
    <recommendedName>
        <fullName evidence="3">Reverse transcriptase zinc-binding domain-containing protein</fullName>
    </recommendedName>
</protein>
<organism evidence="4 5">
    <name type="scientific">Hibiscus syriacus</name>
    <name type="common">Rose of Sharon</name>
    <dbReference type="NCBI Taxonomy" id="106335"/>
    <lineage>
        <taxon>Eukaryota</taxon>
        <taxon>Viridiplantae</taxon>
        <taxon>Streptophyta</taxon>
        <taxon>Embryophyta</taxon>
        <taxon>Tracheophyta</taxon>
        <taxon>Spermatophyta</taxon>
        <taxon>Magnoliopsida</taxon>
        <taxon>eudicotyledons</taxon>
        <taxon>Gunneridae</taxon>
        <taxon>Pentapetalae</taxon>
        <taxon>rosids</taxon>
        <taxon>malvids</taxon>
        <taxon>Malvales</taxon>
        <taxon>Malvaceae</taxon>
        <taxon>Malvoideae</taxon>
        <taxon>Hibiscus</taxon>
    </lineage>
</organism>
<dbReference type="Pfam" id="PF13966">
    <property type="entry name" value="zf-RVT"/>
    <property type="match status" value="1"/>
</dbReference>
<feature type="signal peptide" evidence="2">
    <location>
        <begin position="1"/>
        <end position="33"/>
    </location>
</feature>
<gene>
    <name evidence="4" type="ORF">F3Y22_tig00111131pilonHSYRG00159</name>
</gene>
<accession>A0A6A2YXV6</accession>
<dbReference type="EMBL" id="VEPZ02001240">
    <property type="protein sequence ID" value="KAE8684401.1"/>
    <property type="molecule type" value="Genomic_DNA"/>
</dbReference>
<dbReference type="Proteomes" id="UP000436088">
    <property type="component" value="Unassembled WGS sequence"/>
</dbReference>
<comment type="caution">
    <text evidence="4">The sequence shown here is derived from an EMBL/GenBank/DDBJ whole genome shotgun (WGS) entry which is preliminary data.</text>
</comment>
<keyword evidence="1" id="KW-0472">Membrane</keyword>
<keyword evidence="5" id="KW-1185">Reference proteome</keyword>
<keyword evidence="1" id="KW-1133">Transmembrane helix</keyword>
<evidence type="ECO:0000313" key="4">
    <source>
        <dbReference type="EMBL" id="KAE8684401.1"/>
    </source>
</evidence>
<dbReference type="AlphaFoldDB" id="A0A6A2YXV6"/>
<evidence type="ECO:0000256" key="2">
    <source>
        <dbReference type="SAM" id="SignalP"/>
    </source>
</evidence>
<proteinExistence type="predicted"/>
<feature type="domain" description="Reverse transcriptase zinc-binding" evidence="3">
    <location>
        <begin position="50"/>
        <end position="136"/>
    </location>
</feature>
<evidence type="ECO:0000313" key="5">
    <source>
        <dbReference type="Proteomes" id="UP000436088"/>
    </source>
</evidence>
<keyword evidence="2" id="KW-0732">Signal</keyword>